<accession>A0A1I6IGB6</accession>
<keyword evidence="9 12" id="KW-0235">DNA replication</keyword>
<evidence type="ECO:0000256" key="4">
    <source>
        <dbReference type="ARBA" id="ARBA00011400"/>
    </source>
</evidence>
<dbReference type="GO" id="GO:0006271">
    <property type="term" value="P:DNA strand elongation involved in DNA replication"/>
    <property type="evidence" value="ECO:0007669"/>
    <property type="project" value="TreeGrafter"/>
</dbReference>
<gene>
    <name evidence="16" type="ORF">SAMN05216203_2209</name>
</gene>
<dbReference type="RefSeq" id="WP_092012148.1">
    <property type="nucleotide sequence ID" value="NZ_FOYW01000001.1"/>
</dbReference>
<evidence type="ECO:0000313" key="16">
    <source>
        <dbReference type="EMBL" id="SFR65360.1"/>
    </source>
</evidence>
<dbReference type="CDD" id="cd00140">
    <property type="entry name" value="beta_clamp"/>
    <property type="match status" value="1"/>
</dbReference>
<dbReference type="AlphaFoldDB" id="A0A1I6IGB6"/>
<dbReference type="InterPro" id="IPR022637">
    <property type="entry name" value="DNA_polIII_beta_cen"/>
</dbReference>
<dbReference type="Proteomes" id="UP000198644">
    <property type="component" value="Unassembled WGS sequence"/>
</dbReference>
<keyword evidence="10 12" id="KW-0239">DNA-directed DNA polymerase</keyword>
<keyword evidence="11" id="KW-0238">DNA-binding</keyword>
<dbReference type="NCBIfam" id="TIGR00663">
    <property type="entry name" value="dnan"/>
    <property type="match status" value="1"/>
</dbReference>
<dbReference type="SMART" id="SM00480">
    <property type="entry name" value="POL3Bc"/>
    <property type="match status" value="1"/>
</dbReference>
<name>A0A1I6IGB6_9GAMM</name>
<dbReference type="InterPro" id="IPR022635">
    <property type="entry name" value="DNA_polIII_beta_C"/>
</dbReference>
<evidence type="ECO:0000256" key="1">
    <source>
        <dbReference type="ARBA" id="ARBA00002266"/>
    </source>
</evidence>
<dbReference type="Gene3D" id="3.10.150.10">
    <property type="entry name" value="DNA Polymerase III, subunit A, domain 2"/>
    <property type="match status" value="1"/>
</dbReference>
<feature type="domain" description="DNA polymerase III beta sliding clamp central" evidence="14">
    <location>
        <begin position="130"/>
        <end position="244"/>
    </location>
</feature>
<evidence type="ECO:0000256" key="2">
    <source>
        <dbReference type="ARBA" id="ARBA00004496"/>
    </source>
</evidence>
<evidence type="ECO:0000256" key="11">
    <source>
        <dbReference type="ARBA" id="ARBA00023125"/>
    </source>
</evidence>
<evidence type="ECO:0000256" key="7">
    <source>
        <dbReference type="ARBA" id="ARBA00022679"/>
    </source>
</evidence>
<evidence type="ECO:0000259" key="13">
    <source>
        <dbReference type="Pfam" id="PF00712"/>
    </source>
</evidence>
<dbReference type="InterPro" id="IPR022634">
    <property type="entry name" value="DNA_polIII_beta_N"/>
</dbReference>
<dbReference type="InterPro" id="IPR046938">
    <property type="entry name" value="DNA_clamp_sf"/>
</dbReference>
<dbReference type="GO" id="GO:0003887">
    <property type="term" value="F:DNA-directed DNA polymerase activity"/>
    <property type="evidence" value="ECO:0007669"/>
    <property type="project" value="UniProtKB-UniRule"/>
</dbReference>
<keyword evidence="17" id="KW-1185">Reference proteome</keyword>
<comment type="subunit">
    <text evidence="4">Forms a ring-shaped head-to-tail homodimer around DNA which binds and tethers DNA polymerases and other proteins to the DNA. The DNA replisome complex has a single clamp-loading complex (3 tau and 1 each of delta, delta', psi and chi subunits) which binds 3 Pol III cores (1 core on the leading strand and 2 on the lagging strand) each with a beta sliding clamp dimer. Additional proteins in the replisome are other copies of gamma, psi and chi, Ssb, DNA helicase and RNA primase.</text>
</comment>
<reference evidence="16 17" key="1">
    <citation type="submission" date="2016-10" db="EMBL/GenBank/DDBJ databases">
        <authorList>
            <person name="de Groot N.N."/>
        </authorList>
    </citation>
    <scope>NUCLEOTIDE SEQUENCE [LARGE SCALE GENOMIC DNA]</scope>
    <source>
        <strain evidence="16 17">CGMCC 1.9167</strain>
    </source>
</reference>
<evidence type="ECO:0000313" key="17">
    <source>
        <dbReference type="Proteomes" id="UP000198644"/>
    </source>
</evidence>
<evidence type="ECO:0000256" key="12">
    <source>
        <dbReference type="PIRNR" id="PIRNR000804"/>
    </source>
</evidence>
<comment type="similarity">
    <text evidence="3 12">Belongs to the beta sliding clamp family.</text>
</comment>
<dbReference type="Pfam" id="PF00712">
    <property type="entry name" value="DNA_pol3_beta"/>
    <property type="match status" value="1"/>
</dbReference>
<dbReference type="EMBL" id="FOYW01000001">
    <property type="protein sequence ID" value="SFR65360.1"/>
    <property type="molecule type" value="Genomic_DNA"/>
</dbReference>
<comment type="subcellular location">
    <subcellularLocation>
        <location evidence="2 12">Cytoplasm</location>
    </subcellularLocation>
</comment>
<evidence type="ECO:0000256" key="3">
    <source>
        <dbReference type="ARBA" id="ARBA00010752"/>
    </source>
</evidence>
<sequence>MKLTISREALLTPLQSIAGVVERKQTMPVLSNVLLVAEDSHLTLTGTNMEVELVGRVSPVHVDQPGEITVPARKLSDICRALGEESPIELSLEGDRLHLRCGASHFTLSTLPAQHFPNVEDEPASLRLDVPQKELGRMLDATAFAMAQQDVRYYLNGLLLEVAPEFIRTVATDGHRLAMAHFDMATGVDEARQVIVPRKGVLELTRLLDDVETPATLVIGDNHLRVTVGSYTFTSKLIEGKFPDYNRVIPRGGDKVVLADRTTLKNTLQRAGILSHENIRGVRLHLSPEKLEVFANNPDQEQAEDALAVDYQGEPLQIGFNVGYLVDVMNALDDDEVRMTLSNPNSSALIESDKDSRSLYVVMPMRL</sequence>
<keyword evidence="8 12" id="KW-0548">Nucleotidyltransferase</keyword>
<protein>
    <recommendedName>
        <fullName evidence="5 12">Beta sliding clamp</fullName>
    </recommendedName>
</protein>
<dbReference type="GO" id="GO:0042802">
    <property type="term" value="F:identical protein binding"/>
    <property type="evidence" value="ECO:0007669"/>
    <property type="project" value="UniProtKB-ARBA"/>
</dbReference>
<dbReference type="STRING" id="650891.SAMN05216203_2209"/>
<dbReference type="PIRSF" id="PIRSF000804">
    <property type="entry name" value="DNA_pol_III_b"/>
    <property type="match status" value="1"/>
</dbReference>
<dbReference type="Gene3D" id="3.70.10.10">
    <property type="match status" value="1"/>
</dbReference>
<dbReference type="Pfam" id="PF02768">
    <property type="entry name" value="DNA_pol3_beta_3"/>
    <property type="match status" value="1"/>
</dbReference>
<evidence type="ECO:0000256" key="5">
    <source>
        <dbReference type="ARBA" id="ARBA00021035"/>
    </source>
</evidence>
<evidence type="ECO:0000256" key="8">
    <source>
        <dbReference type="ARBA" id="ARBA00022695"/>
    </source>
</evidence>
<organism evidence="16 17">
    <name type="scientific">Marinobacter daqiaonensis</name>
    <dbReference type="NCBI Taxonomy" id="650891"/>
    <lineage>
        <taxon>Bacteria</taxon>
        <taxon>Pseudomonadati</taxon>
        <taxon>Pseudomonadota</taxon>
        <taxon>Gammaproteobacteria</taxon>
        <taxon>Pseudomonadales</taxon>
        <taxon>Marinobacteraceae</taxon>
        <taxon>Marinobacter</taxon>
    </lineage>
</organism>
<evidence type="ECO:0000256" key="6">
    <source>
        <dbReference type="ARBA" id="ARBA00022490"/>
    </source>
</evidence>
<keyword evidence="7 12" id="KW-0808">Transferase</keyword>
<evidence type="ECO:0000256" key="9">
    <source>
        <dbReference type="ARBA" id="ARBA00022705"/>
    </source>
</evidence>
<keyword evidence="6 12" id="KW-0963">Cytoplasm</keyword>
<dbReference type="GO" id="GO:0003677">
    <property type="term" value="F:DNA binding"/>
    <property type="evidence" value="ECO:0007669"/>
    <property type="project" value="UniProtKB-UniRule"/>
</dbReference>
<feature type="domain" description="DNA polymerase III beta sliding clamp N-terminal" evidence="13">
    <location>
        <begin position="1"/>
        <end position="119"/>
    </location>
</feature>
<dbReference type="GO" id="GO:0005737">
    <property type="term" value="C:cytoplasm"/>
    <property type="evidence" value="ECO:0007669"/>
    <property type="project" value="UniProtKB-SubCell"/>
</dbReference>
<dbReference type="PANTHER" id="PTHR30478">
    <property type="entry name" value="DNA POLYMERASE III SUBUNIT BETA"/>
    <property type="match status" value="1"/>
</dbReference>
<evidence type="ECO:0000259" key="14">
    <source>
        <dbReference type="Pfam" id="PF02767"/>
    </source>
</evidence>
<dbReference type="GO" id="GO:0009360">
    <property type="term" value="C:DNA polymerase III complex"/>
    <property type="evidence" value="ECO:0007669"/>
    <property type="project" value="InterPro"/>
</dbReference>
<evidence type="ECO:0000259" key="15">
    <source>
        <dbReference type="Pfam" id="PF02768"/>
    </source>
</evidence>
<dbReference type="Pfam" id="PF02767">
    <property type="entry name" value="DNA_pol3_beta_2"/>
    <property type="match status" value="1"/>
</dbReference>
<dbReference type="FunFam" id="3.10.150.10:FF:000001">
    <property type="entry name" value="Beta sliding clamp"/>
    <property type="match status" value="1"/>
</dbReference>
<proteinExistence type="inferred from homology"/>
<comment type="function">
    <text evidence="1 12">Confers DNA tethering and processivity to DNA polymerases and other proteins. Acts as a clamp, forming a ring around DNA (a reaction catalyzed by the clamp-loading complex) which diffuses in an ATP-independent manner freely and bidirectionally along dsDNA. Initially characterized for its ability to contact the catalytic subunit of DNA polymerase III (Pol III), a complex, multichain enzyme responsible for most of the replicative synthesis in bacteria; Pol III exhibits 3'-5' exonuclease proofreading activity. The beta chain is required for initiation of replication as well as for processivity of DNA replication.</text>
</comment>
<dbReference type="OrthoDB" id="8421503at2"/>
<dbReference type="InterPro" id="IPR001001">
    <property type="entry name" value="DNA_polIII_beta"/>
</dbReference>
<dbReference type="PANTHER" id="PTHR30478:SF0">
    <property type="entry name" value="BETA SLIDING CLAMP"/>
    <property type="match status" value="1"/>
</dbReference>
<dbReference type="SUPFAM" id="SSF55979">
    <property type="entry name" value="DNA clamp"/>
    <property type="match status" value="3"/>
</dbReference>
<evidence type="ECO:0000256" key="10">
    <source>
        <dbReference type="ARBA" id="ARBA00022932"/>
    </source>
</evidence>
<feature type="domain" description="DNA polymerase III beta sliding clamp C-terminal" evidence="15">
    <location>
        <begin position="247"/>
        <end position="366"/>
    </location>
</feature>
<dbReference type="GO" id="GO:0008408">
    <property type="term" value="F:3'-5' exonuclease activity"/>
    <property type="evidence" value="ECO:0007669"/>
    <property type="project" value="InterPro"/>
</dbReference>